<sequence length="76" mass="8402">MPDLNTLRTRLDEAEAARHKLLTGSLRERISSPGGADITYTRTEITALDRYISSLKADIARATGAASPRRAIRPFF</sequence>
<dbReference type="HOGENOM" id="CLU_198974_0_0_4"/>
<proteinExistence type="predicted"/>
<accession>C1D855</accession>
<dbReference type="EMBL" id="CP001154">
    <property type="protein sequence ID" value="ACO74645.1"/>
    <property type="molecule type" value="Genomic_DNA"/>
</dbReference>
<keyword evidence="2" id="KW-1185">Reference proteome</keyword>
<dbReference type="STRING" id="557598.LHK_01659"/>
<reference evidence="1 2" key="1">
    <citation type="journal article" date="2009" name="PLoS Genet.">
        <title>The complete genome and proteome of Laribacter hongkongensis reveal potential mechanisms for adaptations to different temperatures and habitats.</title>
        <authorList>
            <person name="Woo P.C."/>
            <person name="Lau S.K."/>
            <person name="Tse H."/>
            <person name="Teng J.L."/>
            <person name="Curreem S.O."/>
            <person name="Tsang A.K."/>
            <person name="Fan R.Y."/>
            <person name="Wong G.K."/>
            <person name="Huang Y."/>
            <person name="Loman N.J."/>
            <person name="Snyder L.A."/>
            <person name="Cai J.J."/>
            <person name="Huang J.D."/>
            <person name="Mak W."/>
            <person name="Pallen M.J."/>
            <person name="Lok S."/>
            <person name="Yuen K.Y."/>
        </authorList>
    </citation>
    <scope>NUCLEOTIDE SEQUENCE [LARGE SCALE GENOMIC DNA]</scope>
    <source>
        <strain evidence="1 2">HLHK9</strain>
    </source>
</reference>
<dbReference type="eggNOG" id="ENOG5033P9A">
    <property type="taxonomic scope" value="Bacteria"/>
</dbReference>
<name>C1D855_LARHH</name>
<organism evidence="1 2">
    <name type="scientific">Laribacter hongkongensis (strain HLHK9)</name>
    <dbReference type="NCBI Taxonomy" id="557598"/>
    <lineage>
        <taxon>Bacteria</taxon>
        <taxon>Pseudomonadati</taxon>
        <taxon>Pseudomonadota</taxon>
        <taxon>Betaproteobacteria</taxon>
        <taxon>Neisseriales</taxon>
        <taxon>Aquaspirillaceae</taxon>
        <taxon>Laribacter</taxon>
    </lineage>
</organism>
<dbReference type="AlphaFoldDB" id="C1D855"/>
<protein>
    <recommendedName>
        <fullName evidence="3">GpW</fullName>
    </recommendedName>
</protein>
<dbReference type="Gene3D" id="3.30.1580.10">
    <property type="entry name" value="Head-to-tail joining protein W"/>
    <property type="match status" value="1"/>
</dbReference>
<dbReference type="RefSeq" id="WP_012697131.1">
    <property type="nucleotide sequence ID" value="NC_012559.1"/>
</dbReference>
<dbReference type="KEGG" id="lhk:LHK_01659"/>
<dbReference type="GO" id="GO:0019058">
    <property type="term" value="P:viral life cycle"/>
    <property type="evidence" value="ECO:0007669"/>
    <property type="project" value="InterPro"/>
</dbReference>
<dbReference type="Proteomes" id="UP000002010">
    <property type="component" value="Chromosome"/>
</dbReference>
<dbReference type="InterPro" id="IPR036626">
    <property type="entry name" value="GpW_sf"/>
</dbReference>
<gene>
    <name evidence="1" type="ordered locus">LHK_01659</name>
</gene>
<dbReference type="InterPro" id="IPR004174">
    <property type="entry name" value="GpW"/>
</dbReference>
<evidence type="ECO:0000313" key="1">
    <source>
        <dbReference type="EMBL" id="ACO74645.1"/>
    </source>
</evidence>
<dbReference type="SUPFAM" id="SSF64210">
    <property type="entry name" value="Head-to-tail joining protein W, gpW"/>
    <property type="match status" value="1"/>
</dbReference>
<dbReference type="Pfam" id="PF02831">
    <property type="entry name" value="gpW"/>
    <property type="match status" value="1"/>
</dbReference>
<evidence type="ECO:0000313" key="2">
    <source>
        <dbReference type="Proteomes" id="UP000002010"/>
    </source>
</evidence>
<evidence type="ECO:0008006" key="3">
    <source>
        <dbReference type="Google" id="ProtNLM"/>
    </source>
</evidence>